<dbReference type="SUPFAM" id="SSF51971">
    <property type="entry name" value="Nucleotide-binding domain"/>
    <property type="match status" value="2"/>
</dbReference>
<comment type="caution">
    <text evidence="2">The sequence shown here is derived from an EMBL/GenBank/DDBJ whole genome shotgun (WGS) entry which is preliminary data.</text>
</comment>
<dbReference type="InterPro" id="IPR028261">
    <property type="entry name" value="DPD_II"/>
</dbReference>
<dbReference type="PANTHER" id="PTHR42783:SF3">
    <property type="entry name" value="GLUTAMATE SYNTHASE [NADPH] SMALL CHAIN-RELATED"/>
    <property type="match status" value="1"/>
</dbReference>
<dbReference type="Gene3D" id="3.50.50.60">
    <property type="entry name" value="FAD/NAD(P)-binding domain"/>
    <property type="match status" value="2"/>
</dbReference>
<evidence type="ECO:0000313" key="2">
    <source>
        <dbReference type="EMBL" id="MBC5628363.1"/>
    </source>
</evidence>
<dbReference type="PROSITE" id="PS51379">
    <property type="entry name" value="4FE4S_FER_2"/>
    <property type="match status" value="1"/>
</dbReference>
<dbReference type="Gene3D" id="1.10.1060.10">
    <property type="entry name" value="Alpha-helical ferredoxin"/>
    <property type="match status" value="1"/>
</dbReference>
<feature type="domain" description="4Fe-4S ferredoxin-type" evidence="1">
    <location>
        <begin position="34"/>
        <end position="64"/>
    </location>
</feature>
<dbReference type="RefSeq" id="WP_032118233.1">
    <property type="nucleotide sequence ID" value="NZ_JACOOO010000007.1"/>
</dbReference>
<dbReference type="InterPro" id="IPR009051">
    <property type="entry name" value="Helical_ferredxn"/>
</dbReference>
<gene>
    <name evidence="2" type="primary">gltA</name>
    <name evidence="2" type="ORF">H8S20_05580</name>
</gene>
<dbReference type="InterPro" id="IPR017896">
    <property type="entry name" value="4Fe4S_Fe-S-bd"/>
</dbReference>
<dbReference type="InterPro" id="IPR006004">
    <property type="entry name" value="SudA-like"/>
</dbReference>
<protein>
    <submittedName>
        <fullName evidence="2">NADPH-dependent glutamate synthase</fullName>
        <ecNumber evidence="2">1.4.1.13</ecNumber>
    </submittedName>
</protein>
<dbReference type="InterPro" id="IPR036188">
    <property type="entry name" value="FAD/NAD-bd_sf"/>
</dbReference>
<evidence type="ECO:0000313" key="3">
    <source>
        <dbReference type="Proteomes" id="UP000596929"/>
    </source>
</evidence>
<keyword evidence="3" id="KW-1185">Reference proteome</keyword>
<dbReference type="Pfam" id="PF14691">
    <property type="entry name" value="Fer4_20"/>
    <property type="match status" value="1"/>
</dbReference>
<name>A0ABR7DAI2_9CLOT</name>
<reference evidence="2 3" key="1">
    <citation type="submission" date="2020-08" db="EMBL/GenBank/DDBJ databases">
        <title>Genome public.</title>
        <authorList>
            <person name="Liu C."/>
            <person name="Sun Q."/>
        </authorList>
    </citation>
    <scope>NUCLEOTIDE SEQUENCE [LARGE SCALE GENOMIC DNA]</scope>
    <source>
        <strain evidence="2 3">NSJ-6</strain>
    </source>
</reference>
<dbReference type="NCBIfam" id="TIGR01316">
    <property type="entry name" value="gltA"/>
    <property type="match status" value="1"/>
</dbReference>
<proteinExistence type="predicted"/>
<sequence>MSMQDRMKRTPVTEQEPKLRAKNFEEVCLGYDQERAIKEANRCLGCKNPKCVEGCPVSIDIPGFIAEVKNGNFEAAAKDIAKYSALPAVCGRVCPQETQCEGKCVLGIKGEPVAIGKLEKFTADWSRANDVDLTNKEEEKGKKVAVIGSGPAGLTCAGDLAKKGYDVTVFEALHEPGGVLVYGIPEFRLPKEEVVKSEIENIKKLGVKIETDVVIGRTVTIDELMEEEKFDAVFIGSGAGLPKFMGIPGENANGVFAANEFLTRVNLMKAYKDEYQTPVKVGKKVAVVGGGNVAMDAARTALRLGAETHIVYRRSEAELPARLEEVHHAKEEGVIFDVLTNPMEILEDENGWVKGMKCVKMELGEPDTSGRRRPVVVEGSEFILDVDTVIMSLGTSPNPLISSTTEGLEINKWKCIVADEETGLTSKEGVYAGGDAVTGAATVILAMGAGKKAAIAIDEYLQNA</sequence>
<dbReference type="PANTHER" id="PTHR42783">
    <property type="entry name" value="GLUTAMATE SYNTHASE [NADPH] SMALL CHAIN"/>
    <property type="match status" value="1"/>
</dbReference>
<keyword evidence="2" id="KW-0560">Oxidoreductase</keyword>
<dbReference type="InterPro" id="IPR023753">
    <property type="entry name" value="FAD/NAD-binding_dom"/>
</dbReference>
<dbReference type="GO" id="GO:0004355">
    <property type="term" value="F:glutamate synthase (NADPH) activity"/>
    <property type="evidence" value="ECO:0007669"/>
    <property type="project" value="UniProtKB-EC"/>
</dbReference>
<accession>A0ABR7DAI2</accession>
<dbReference type="PRINTS" id="PR00419">
    <property type="entry name" value="ADXRDTASE"/>
</dbReference>
<organism evidence="2 3">
    <name type="scientific">Clostridium hominis</name>
    <dbReference type="NCBI Taxonomy" id="2763036"/>
    <lineage>
        <taxon>Bacteria</taxon>
        <taxon>Bacillati</taxon>
        <taxon>Bacillota</taxon>
        <taxon>Clostridia</taxon>
        <taxon>Eubacteriales</taxon>
        <taxon>Clostridiaceae</taxon>
        <taxon>Clostridium</taxon>
    </lineage>
</organism>
<evidence type="ECO:0000259" key="1">
    <source>
        <dbReference type="PROSITE" id="PS51379"/>
    </source>
</evidence>
<dbReference type="EC" id="1.4.1.13" evidence="2"/>
<dbReference type="Pfam" id="PF07992">
    <property type="entry name" value="Pyr_redox_2"/>
    <property type="match status" value="1"/>
</dbReference>
<dbReference type="SUPFAM" id="SSF46548">
    <property type="entry name" value="alpha-helical ferredoxin"/>
    <property type="match status" value="1"/>
</dbReference>
<dbReference type="EMBL" id="JACOOO010000007">
    <property type="protein sequence ID" value="MBC5628363.1"/>
    <property type="molecule type" value="Genomic_DNA"/>
</dbReference>
<dbReference type="Proteomes" id="UP000596929">
    <property type="component" value="Unassembled WGS sequence"/>
</dbReference>